<dbReference type="GO" id="GO:0005829">
    <property type="term" value="C:cytosol"/>
    <property type="evidence" value="ECO:0007669"/>
    <property type="project" value="TreeGrafter"/>
</dbReference>
<dbReference type="Gene3D" id="1.10.10.10">
    <property type="entry name" value="Winged helix-like DNA-binding domain superfamily/Winged helix DNA-binding domain"/>
    <property type="match status" value="1"/>
</dbReference>
<dbReference type="InterPro" id="IPR000944">
    <property type="entry name" value="Tscrpt_reg_Rrf2"/>
</dbReference>
<dbReference type="SUPFAM" id="SSF46785">
    <property type="entry name" value="Winged helix' DNA-binding domain"/>
    <property type="match status" value="1"/>
</dbReference>
<reference evidence="1" key="1">
    <citation type="journal article" date="2014" name="Int. J. Syst. Evol. Microbiol.">
        <title>Complete genome sequence of Corynebacterium casei LMG S-19264T (=DSM 44701T), isolated from a smear-ripened cheese.</title>
        <authorList>
            <consortium name="US DOE Joint Genome Institute (JGI-PGF)"/>
            <person name="Walter F."/>
            <person name="Albersmeier A."/>
            <person name="Kalinowski J."/>
            <person name="Ruckert C."/>
        </authorList>
    </citation>
    <scope>NUCLEOTIDE SEQUENCE</scope>
    <source>
        <strain evidence="1">CGMCC 4.7312</strain>
    </source>
</reference>
<dbReference type="EMBL" id="BMNB01000061">
    <property type="protein sequence ID" value="GGM67736.1"/>
    <property type="molecule type" value="Genomic_DNA"/>
</dbReference>
<protein>
    <submittedName>
        <fullName evidence="1">Rrf2 family transcriptional regulator</fullName>
    </submittedName>
</protein>
<dbReference type="InterPro" id="IPR036390">
    <property type="entry name" value="WH_DNA-bd_sf"/>
</dbReference>
<proteinExistence type="predicted"/>
<dbReference type="PROSITE" id="PS51197">
    <property type="entry name" value="HTH_RRF2_2"/>
    <property type="match status" value="1"/>
</dbReference>
<reference evidence="1" key="2">
    <citation type="submission" date="2020-09" db="EMBL/GenBank/DDBJ databases">
        <authorList>
            <person name="Sun Q."/>
            <person name="Zhou Y."/>
        </authorList>
    </citation>
    <scope>NUCLEOTIDE SEQUENCE</scope>
    <source>
        <strain evidence="1">CGMCC 4.7312</strain>
    </source>
</reference>
<organism evidence="1 2">
    <name type="scientific">Micromonospora sonchi</name>
    <dbReference type="NCBI Taxonomy" id="1763543"/>
    <lineage>
        <taxon>Bacteria</taxon>
        <taxon>Bacillati</taxon>
        <taxon>Actinomycetota</taxon>
        <taxon>Actinomycetes</taxon>
        <taxon>Micromonosporales</taxon>
        <taxon>Micromonosporaceae</taxon>
        <taxon>Micromonospora</taxon>
    </lineage>
</organism>
<dbReference type="PANTHER" id="PTHR33221">
    <property type="entry name" value="WINGED HELIX-TURN-HELIX TRANSCRIPTIONAL REGULATOR, RRF2 FAMILY"/>
    <property type="match status" value="1"/>
</dbReference>
<dbReference type="Proteomes" id="UP000608890">
    <property type="component" value="Unassembled WGS sequence"/>
</dbReference>
<comment type="caution">
    <text evidence="1">The sequence shown here is derived from an EMBL/GenBank/DDBJ whole genome shotgun (WGS) entry which is preliminary data.</text>
</comment>
<keyword evidence="2" id="KW-1185">Reference proteome</keyword>
<dbReference type="AlphaFoldDB" id="A0A917UC67"/>
<dbReference type="InterPro" id="IPR036388">
    <property type="entry name" value="WH-like_DNA-bd_sf"/>
</dbReference>
<dbReference type="GO" id="GO:0003700">
    <property type="term" value="F:DNA-binding transcription factor activity"/>
    <property type="evidence" value="ECO:0007669"/>
    <property type="project" value="TreeGrafter"/>
</dbReference>
<gene>
    <name evidence="1" type="ORF">GCM10011608_61190</name>
</gene>
<evidence type="ECO:0000313" key="1">
    <source>
        <dbReference type="EMBL" id="GGM67736.1"/>
    </source>
</evidence>
<dbReference type="Pfam" id="PF02082">
    <property type="entry name" value="Rrf2"/>
    <property type="match status" value="1"/>
</dbReference>
<sequence>MVASGVVVGETVGVAANSRVTIAAHALAWLELARRGGREVLTSEEVAASVNTNAVIIRRSLGDLQRAGLVTARRGNGAGFFLGRPATEITLLDVWLAVSPEPLLALHHSEPNLECPVGRGIRPVLTDLYDEATDTFRAALARWTVSDVLERILA</sequence>
<dbReference type="RefSeq" id="WP_229706618.1">
    <property type="nucleotide sequence ID" value="NZ_BMNB01000061.1"/>
</dbReference>
<dbReference type="PANTHER" id="PTHR33221:SF15">
    <property type="entry name" value="HTH-TYPE TRANSCRIPTIONAL REGULATOR YWGB-RELATED"/>
    <property type="match status" value="1"/>
</dbReference>
<evidence type="ECO:0000313" key="2">
    <source>
        <dbReference type="Proteomes" id="UP000608890"/>
    </source>
</evidence>
<name>A0A917UC67_9ACTN</name>
<accession>A0A917UC67</accession>